<protein>
    <submittedName>
        <fullName evidence="2">Uncharacterized protein</fullName>
    </submittedName>
</protein>
<keyword evidence="3" id="KW-1185">Reference proteome</keyword>
<evidence type="ECO:0000313" key="2">
    <source>
        <dbReference type="EMBL" id="KAG2641567.1"/>
    </source>
</evidence>
<feature type="compositionally biased region" description="Acidic residues" evidence="1">
    <location>
        <begin position="173"/>
        <end position="187"/>
    </location>
</feature>
<feature type="compositionally biased region" description="Basic and acidic residues" evidence="1">
    <location>
        <begin position="188"/>
        <end position="207"/>
    </location>
</feature>
<dbReference type="EMBL" id="CM029039">
    <property type="protein sequence ID" value="KAG2641567.1"/>
    <property type="molecule type" value="Genomic_DNA"/>
</dbReference>
<evidence type="ECO:0000256" key="1">
    <source>
        <dbReference type="SAM" id="MobiDB-lite"/>
    </source>
</evidence>
<comment type="caution">
    <text evidence="2">The sequence shown here is derived from an EMBL/GenBank/DDBJ whole genome shotgun (WGS) entry which is preliminary data.</text>
</comment>
<name>A0A8T0W4N3_PANVG</name>
<proteinExistence type="predicted"/>
<reference evidence="2" key="1">
    <citation type="submission" date="2020-05" db="EMBL/GenBank/DDBJ databases">
        <title>WGS assembly of Panicum virgatum.</title>
        <authorList>
            <person name="Lovell J.T."/>
            <person name="Jenkins J."/>
            <person name="Shu S."/>
            <person name="Juenger T.E."/>
            <person name="Schmutz J."/>
        </authorList>
    </citation>
    <scope>NUCLEOTIDE SEQUENCE</scope>
    <source>
        <strain evidence="2">AP13</strain>
    </source>
</reference>
<feature type="compositionally biased region" description="Low complexity" evidence="1">
    <location>
        <begin position="137"/>
        <end position="154"/>
    </location>
</feature>
<feature type="region of interest" description="Disordered" evidence="1">
    <location>
        <begin position="128"/>
        <end position="207"/>
    </location>
</feature>
<sequence>MAPAIAALHPHPPVVQILYLDALDICDIVDQTAKVRASVWTQSLVTRITAMDRVSSTEFGKLHLKAKYQMNSPNMLIQPERIDEFVNSNMPAESVTMDRNTFKQAINEFSLAINEAVVNLTLQLSQGGKQTPISTGAPARAQSTSAAAAEKQSSPTAAEDEDAEFKDKSDTPSEGDLEYVEESEDETIVNREHRSKRKQDVHVGKGH</sequence>
<accession>A0A8T0W4N3</accession>
<evidence type="ECO:0000313" key="3">
    <source>
        <dbReference type="Proteomes" id="UP000823388"/>
    </source>
</evidence>
<organism evidence="2 3">
    <name type="scientific">Panicum virgatum</name>
    <name type="common">Blackwell switchgrass</name>
    <dbReference type="NCBI Taxonomy" id="38727"/>
    <lineage>
        <taxon>Eukaryota</taxon>
        <taxon>Viridiplantae</taxon>
        <taxon>Streptophyta</taxon>
        <taxon>Embryophyta</taxon>
        <taxon>Tracheophyta</taxon>
        <taxon>Spermatophyta</taxon>
        <taxon>Magnoliopsida</taxon>
        <taxon>Liliopsida</taxon>
        <taxon>Poales</taxon>
        <taxon>Poaceae</taxon>
        <taxon>PACMAD clade</taxon>
        <taxon>Panicoideae</taxon>
        <taxon>Panicodae</taxon>
        <taxon>Paniceae</taxon>
        <taxon>Panicinae</taxon>
        <taxon>Panicum</taxon>
        <taxon>Panicum sect. Hiantes</taxon>
    </lineage>
</organism>
<gene>
    <name evidence="2" type="ORF">PVAP13_2KG181574</name>
</gene>
<dbReference type="AlphaFoldDB" id="A0A8T0W4N3"/>
<dbReference type="Proteomes" id="UP000823388">
    <property type="component" value="Chromosome 2K"/>
</dbReference>